<dbReference type="SUPFAM" id="SSF103473">
    <property type="entry name" value="MFS general substrate transporter"/>
    <property type="match status" value="1"/>
</dbReference>
<dbReference type="InterPro" id="IPR011701">
    <property type="entry name" value="MFS"/>
</dbReference>
<dbReference type="InterPro" id="IPR051788">
    <property type="entry name" value="MFS_Transporter"/>
</dbReference>
<keyword evidence="4 5" id="KW-0472">Membrane</keyword>
<feature type="transmembrane region" description="Helical" evidence="5">
    <location>
        <begin position="207"/>
        <end position="234"/>
    </location>
</feature>
<protein>
    <submittedName>
        <fullName evidence="6">Unannotated protein</fullName>
    </submittedName>
</protein>
<feature type="transmembrane region" description="Helical" evidence="5">
    <location>
        <begin position="113"/>
        <end position="130"/>
    </location>
</feature>
<feature type="transmembrane region" description="Helical" evidence="5">
    <location>
        <begin position="40"/>
        <end position="58"/>
    </location>
</feature>
<proteinExistence type="predicted"/>
<dbReference type="Gene3D" id="1.20.1250.20">
    <property type="entry name" value="MFS general substrate transporter like domains"/>
    <property type="match status" value="1"/>
</dbReference>
<dbReference type="InterPro" id="IPR036259">
    <property type="entry name" value="MFS_trans_sf"/>
</dbReference>
<feature type="transmembrane region" description="Helical" evidence="5">
    <location>
        <begin position="6"/>
        <end position="28"/>
    </location>
</feature>
<evidence type="ECO:0000256" key="1">
    <source>
        <dbReference type="ARBA" id="ARBA00004141"/>
    </source>
</evidence>
<feature type="transmembrane region" description="Helical" evidence="5">
    <location>
        <begin position="179"/>
        <end position="201"/>
    </location>
</feature>
<dbReference type="GO" id="GO:0022857">
    <property type="term" value="F:transmembrane transporter activity"/>
    <property type="evidence" value="ECO:0007669"/>
    <property type="project" value="InterPro"/>
</dbReference>
<reference evidence="6" key="1">
    <citation type="submission" date="2020-05" db="EMBL/GenBank/DDBJ databases">
        <authorList>
            <person name="Chiriac C."/>
            <person name="Salcher M."/>
            <person name="Ghai R."/>
            <person name="Kavagutti S V."/>
        </authorList>
    </citation>
    <scope>NUCLEOTIDE SEQUENCE</scope>
</reference>
<evidence type="ECO:0000256" key="3">
    <source>
        <dbReference type="ARBA" id="ARBA00022989"/>
    </source>
</evidence>
<keyword evidence="3 5" id="KW-1133">Transmembrane helix</keyword>
<feature type="transmembrane region" description="Helical" evidence="5">
    <location>
        <begin position="273"/>
        <end position="296"/>
    </location>
</feature>
<organism evidence="6">
    <name type="scientific">freshwater metagenome</name>
    <dbReference type="NCBI Taxonomy" id="449393"/>
    <lineage>
        <taxon>unclassified sequences</taxon>
        <taxon>metagenomes</taxon>
        <taxon>ecological metagenomes</taxon>
    </lineage>
</organism>
<name>A0A6J6JEH3_9ZZZZ</name>
<evidence type="ECO:0000313" key="6">
    <source>
        <dbReference type="EMBL" id="CAB4635360.1"/>
    </source>
</evidence>
<dbReference type="EMBL" id="CAEZVO010000081">
    <property type="protein sequence ID" value="CAB4635360.1"/>
    <property type="molecule type" value="Genomic_DNA"/>
</dbReference>
<sequence length="319" mass="33736">MIFFFVQVVNAFLFSIFNIASNSQTVALQKALNKIIIGKFHAAWALGAAAASALGGFFSTFMSLSVHFVLVAAIAAVFFVYYSQNLLSNDEDGHGQGKPARKPVSFFKSPNQVWLLAAGLFTGVMCELTMMDWSTLFSEESLGLERGRSAIPLIAFSIAHIIGRLLINPLSKKWHLSKIAQVSGISGSVAIFLGIMVGTPLSATNETLALITVSLFFGLAGFGSAPLVPSYFSLAGSVKGLTTAQVLARMSLVNTSAIIVVKILMGISADGFGVASVFTFAIVFMFACGVLAGILAKRSKNKPHESAYPATGSLSIVSE</sequence>
<comment type="subcellular location">
    <subcellularLocation>
        <location evidence="1">Membrane</location>
        <topology evidence="1">Multi-pass membrane protein</topology>
    </subcellularLocation>
</comment>
<keyword evidence="2 5" id="KW-0812">Transmembrane</keyword>
<dbReference type="GO" id="GO:0016020">
    <property type="term" value="C:membrane"/>
    <property type="evidence" value="ECO:0007669"/>
    <property type="project" value="UniProtKB-SubCell"/>
</dbReference>
<feature type="transmembrane region" description="Helical" evidence="5">
    <location>
        <begin position="64"/>
        <end position="82"/>
    </location>
</feature>
<evidence type="ECO:0000256" key="2">
    <source>
        <dbReference type="ARBA" id="ARBA00022692"/>
    </source>
</evidence>
<feature type="transmembrane region" description="Helical" evidence="5">
    <location>
        <begin position="150"/>
        <end position="167"/>
    </location>
</feature>
<evidence type="ECO:0000256" key="5">
    <source>
        <dbReference type="SAM" id="Phobius"/>
    </source>
</evidence>
<dbReference type="Pfam" id="PF07690">
    <property type="entry name" value="MFS_1"/>
    <property type="match status" value="1"/>
</dbReference>
<accession>A0A6J6JEH3</accession>
<dbReference type="PANTHER" id="PTHR23514">
    <property type="entry name" value="BYPASS OF STOP CODON PROTEIN 6"/>
    <property type="match status" value="1"/>
</dbReference>
<gene>
    <name evidence="6" type="ORF">UFOPK2044_00630</name>
</gene>
<feature type="transmembrane region" description="Helical" evidence="5">
    <location>
        <begin position="246"/>
        <end position="267"/>
    </location>
</feature>
<evidence type="ECO:0000256" key="4">
    <source>
        <dbReference type="ARBA" id="ARBA00023136"/>
    </source>
</evidence>
<dbReference type="AlphaFoldDB" id="A0A6J6JEH3"/>
<dbReference type="PANTHER" id="PTHR23514:SF13">
    <property type="entry name" value="INNER MEMBRANE PROTEIN YBJJ"/>
    <property type="match status" value="1"/>
</dbReference>